<dbReference type="AlphaFoldDB" id="A0A0A9BP43"/>
<dbReference type="EMBL" id="GBRH01234875">
    <property type="protein sequence ID" value="JAD63020.1"/>
    <property type="molecule type" value="Transcribed_RNA"/>
</dbReference>
<name>A0A0A9BP43_ARUDO</name>
<sequence>MEASLSDYCRKQGKFRQGCRPTVAPVEEMIVLQLCHALLSIACGQFASMGLSPHNLAVTCV</sequence>
<proteinExistence type="predicted"/>
<organism evidence="1">
    <name type="scientific">Arundo donax</name>
    <name type="common">Giant reed</name>
    <name type="synonym">Donax arundinaceus</name>
    <dbReference type="NCBI Taxonomy" id="35708"/>
    <lineage>
        <taxon>Eukaryota</taxon>
        <taxon>Viridiplantae</taxon>
        <taxon>Streptophyta</taxon>
        <taxon>Embryophyta</taxon>
        <taxon>Tracheophyta</taxon>
        <taxon>Spermatophyta</taxon>
        <taxon>Magnoliopsida</taxon>
        <taxon>Liliopsida</taxon>
        <taxon>Poales</taxon>
        <taxon>Poaceae</taxon>
        <taxon>PACMAD clade</taxon>
        <taxon>Arundinoideae</taxon>
        <taxon>Arundineae</taxon>
        <taxon>Arundo</taxon>
    </lineage>
</organism>
<evidence type="ECO:0000313" key="1">
    <source>
        <dbReference type="EMBL" id="JAD63020.1"/>
    </source>
</evidence>
<protein>
    <submittedName>
        <fullName evidence="1">Uncharacterized protein</fullName>
    </submittedName>
</protein>
<reference evidence="1" key="1">
    <citation type="submission" date="2014-09" db="EMBL/GenBank/DDBJ databases">
        <authorList>
            <person name="Magalhaes I.L.F."/>
            <person name="Oliveira U."/>
            <person name="Santos F.R."/>
            <person name="Vidigal T.H.D.A."/>
            <person name="Brescovit A.D."/>
            <person name="Santos A.J."/>
        </authorList>
    </citation>
    <scope>NUCLEOTIDE SEQUENCE</scope>
    <source>
        <tissue evidence="1">Shoot tissue taken approximately 20 cm above the soil surface</tissue>
    </source>
</reference>
<accession>A0A0A9BP43</accession>
<reference evidence="1" key="2">
    <citation type="journal article" date="2015" name="Data Brief">
        <title>Shoot transcriptome of the giant reed, Arundo donax.</title>
        <authorList>
            <person name="Barrero R.A."/>
            <person name="Guerrero F.D."/>
            <person name="Moolhuijzen P."/>
            <person name="Goolsby J.A."/>
            <person name="Tidwell J."/>
            <person name="Bellgard S.E."/>
            <person name="Bellgard M.I."/>
        </authorList>
    </citation>
    <scope>NUCLEOTIDE SEQUENCE</scope>
    <source>
        <tissue evidence="1">Shoot tissue taken approximately 20 cm above the soil surface</tissue>
    </source>
</reference>